<proteinExistence type="predicted"/>
<organism evidence="2 3">
    <name type="scientific">Candidatus Doudnabacteria bacterium RIFCSPHIGHO2_01_FULL_50_11</name>
    <dbReference type="NCBI Taxonomy" id="1817828"/>
    <lineage>
        <taxon>Bacteria</taxon>
        <taxon>Candidatus Doudnaibacteriota</taxon>
    </lineage>
</organism>
<dbReference type="EMBL" id="MFEO01000035">
    <property type="protein sequence ID" value="OGE88234.1"/>
    <property type="molecule type" value="Genomic_DNA"/>
</dbReference>
<dbReference type="PANTHER" id="PTHR47917">
    <property type="match status" value="1"/>
</dbReference>
<sequence>MVKLIIRACRVAKVVQPGDRLFSLLRQLPKLKNRDVVAVSSKVIGILERRLVRKRDVKTKDDLIKAEADAYLPRGAWGRLTRKFSALSLAAGIDEFGEWFVLLPKNPDKSAMKIRNFLKGRNHLHELGVIITDSHTVPLRRGKLGYALGYAGFNPLRSYWGRKNVSGRIMVHTLANLADALSSAAVLAMGEGGERAPAAVIAGLPKDIFTKSNMTVPYSAFHVPARDDIFAPLLTSRSWKEKRKQKNRR</sequence>
<dbReference type="AlphaFoldDB" id="A0A1F5PEQ8"/>
<dbReference type="Pfam" id="PF01996">
    <property type="entry name" value="F420_ligase"/>
    <property type="match status" value="1"/>
</dbReference>
<dbReference type="GO" id="GO:0052618">
    <property type="term" value="F:coenzyme F420-0:L-glutamate ligase activity"/>
    <property type="evidence" value="ECO:0007669"/>
    <property type="project" value="TreeGrafter"/>
</dbReference>
<reference evidence="2 3" key="1">
    <citation type="journal article" date="2016" name="Nat. Commun.">
        <title>Thousands of microbial genomes shed light on interconnected biogeochemical processes in an aquifer system.</title>
        <authorList>
            <person name="Anantharaman K."/>
            <person name="Brown C.T."/>
            <person name="Hug L.A."/>
            <person name="Sharon I."/>
            <person name="Castelle C.J."/>
            <person name="Probst A.J."/>
            <person name="Thomas B.C."/>
            <person name="Singh A."/>
            <person name="Wilkins M.J."/>
            <person name="Karaoz U."/>
            <person name="Brodie E.L."/>
            <person name="Williams K.H."/>
            <person name="Hubbard S.S."/>
            <person name="Banfield J.F."/>
        </authorList>
    </citation>
    <scope>NUCLEOTIDE SEQUENCE [LARGE SCALE GENOMIC DNA]</scope>
</reference>
<evidence type="ECO:0000259" key="1">
    <source>
        <dbReference type="Pfam" id="PF01996"/>
    </source>
</evidence>
<dbReference type="InterPro" id="IPR002847">
    <property type="entry name" value="F420-0_gamma-glut_ligase-dom"/>
</dbReference>
<feature type="domain" description="Coenzyme F420:L-glutamate ligase-like" evidence="1">
    <location>
        <begin position="85"/>
        <end position="203"/>
    </location>
</feature>
<name>A0A1F5PEQ8_9BACT</name>
<dbReference type="Proteomes" id="UP000178377">
    <property type="component" value="Unassembled WGS sequence"/>
</dbReference>
<protein>
    <recommendedName>
        <fullName evidence="1">Coenzyme F420:L-glutamate ligase-like domain-containing protein</fullName>
    </recommendedName>
</protein>
<accession>A0A1F5PEQ8</accession>
<dbReference type="PANTHER" id="PTHR47917:SF1">
    <property type="entry name" value="COENZYME F420:L-GLUTAMATE LIGASE"/>
    <property type="match status" value="1"/>
</dbReference>
<comment type="caution">
    <text evidence="2">The sequence shown here is derived from an EMBL/GenBank/DDBJ whole genome shotgun (WGS) entry which is preliminary data.</text>
</comment>
<dbReference type="SUPFAM" id="SSF144010">
    <property type="entry name" value="CofE-like"/>
    <property type="match status" value="1"/>
</dbReference>
<evidence type="ECO:0000313" key="3">
    <source>
        <dbReference type="Proteomes" id="UP000178377"/>
    </source>
</evidence>
<dbReference type="Gene3D" id="3.30.1330.100">
    <property type="entry name" value="CofE-like"/>
    <property type="match status" value="1"/>
</dbReference>
<gene>
    <name evidence="2" type="ORF">A2722_01615</name>
</gene>
<evidence type="ECO:0000313" key="2">
    <source>
        <dbReference type="EMBL" id="OGE88234.1"/>
    </source>
</evidence>
<dbReference type="STRING" id="1817828.A2722_01615"/>